<evidence type="ECO:0000256" key="4">
    <source>
        <dbReference type="ARBA" id="ARBA00022679"/>
    </source>
</evidence>
<comment type="catalytic activity">
    <reaction evidence="6 7">
        <text>L-arginyl-[protein] + 2 S-adenosyl-L-methionine = N(omega),N(omega)'-dimethyl-L-arginyl-[protein] + 2 S-adenosyl-L-homocysteine + 2 H(+)</text>
        <dbReference type="Rhea" id="RHEA:48108"/>
        <dbReference type="Rhea" id="RHEA-COMP:10532"/>
        <dbReference type="Rhea" id="RHEA-COMP:11992"/>
        <dbReference type="ChEBI" id="CHEBI:15378"/>
        <dbReference type="ChEBI" id="CHEBI:29965"/>
        <dbReference type="ChEBI" id="CHEBI:57856"/>
        <dbReference type="ChEBI" id="CHEBI:59789"/>
        <dbReference type="ChEBI" id="CHEBI:88221"/>
        <dbReference type="EC" id="2.1.1.320"/>
    </reaction>
</comment>
<dbReference type="GO" id="GO:0005739">
    <property type="term" value="C:mitochondrion"/>
    <property type="evidence" value="ECO:0007669"/>
    <property type="project" value="UniProtKB-SubCell"/>
</dbReference>
<keyword evidence="3 7" id="KW-0489">Methyltransferase</keyword>
<dbReference type="EC" id="2.1.1.320" evidence="7"/>
<evidence type="ECO:0000256" key="3">
    <source>
        <dbReference type="ARBA" id="ARBA00022603"/>
    </source>
</evidence>
<dbReference type="InterPro" id="IPR003788">
    <property type="entry name" value="NDUFAF7"/>
</dbReference>
<proteinExistence type="inferred from homology"/>
<sequence length="320" mass="36600">MQKNVLAIFLNIPVNKMYRLSFSLKLINIHFQQTKKLVVRSFSCKTDKIAVKEIPVASLLVSKIKATGPITVADYMKEVLTNPLSGYYMKKDVFGEKGDFITSPEISQMFGEMIAIWFINEWQKIGAPKPLQLVELGAGRGTMMKDILRVFSKLRQDTYLSCHIVEISPELSKLQAQVLCNKFEHFDDLSKPYYIKGSTENNVNIYWYPLLSDVPKNFTCLIAHEFFDALPIHKLQKTENGWSEVLIDIDPDDETGKKFRYVISRFPTPASKLYLSEKETRDHVEVSPTSYIIMQEIAERLEENGGIALVADYGHDGQKK</sequence>
<evidence type="ECO:0000313" key="8">
    <source>
        <dbReference type="EMBL" id="JAS05940.1"/>
    </source>
</evidence>
<comment type="function">
    <text evidence="7">Arginine methyltransferase involved in the assembly or stability of mitochondrial NADH:ubiquinone oxidoreductase complex (complex I).</text>
</comment>
<keyword evidence="4 7" id="KW-0808">Transferase</keyword>
<dbReference type="InterPro" id="IPR029063">
    <property type="entry name" value="SAM-dependent_MTases_sf"/>
</dbReference>
<evidence type="ECO:0000256" key="6">
    <source>
        <dbReference type="ARBA" id="ARBA00048612"/>
    </source>
</evidence>
<organism evidence="8">
    <name type="scientific">Clastoptera arizonana</name>
    <name type="common">Arizona spittle bug</name>
    <dbReference type="NCBI Taxonomy" id="38151"/>
    <lineage>
        <taxon>Eukaryota</taxon>
        <taxon>Metazoa</taxon>
        <taxon>Ecdysozoa</taxon>
        <taxon>Arthropoda</taxon>
        <taxon>Hexapoda</taxon>
        <taxon>Insecta</taxon>
        <taxon>Pterygota</taxon>
        <taxon>Neoptera</taxon>
        <taxon>Paraneoptera</taxon>
        <taxon>Hemiptera</taxon>
        <taxon>Auchenorrhyncha</taxon>
        <taxon>Cercopoidea</taxon>
        <taxon>Clastopteridae</taxon>
        <taxon>Clastoptera</taxon>
    </lineage>
</organism>
<dbReference type="Pfam" id="PF02636">
    <property type="entry name" value="Methyltransf_28"/>
    <property type="match status" value="1"/>
</dbReference>
<comment type="subcellular location">
    <subcellularLocation>
        <location evidence="1 7">Mitochondrion</location>
    </subcellularLocation>
</comment>
<keyword evidence="5 7" id="KW-0496">Mitochondrion</keyword>
<dbReference type="GO" id="GO:0032259">
    <property type="term" value="P:methylation"/>
    <property type="evidence" value="ECO:0007669"/>
    <property type="project" value="UniProtKB-KW"/>
</dbReference>
<evidence type="ECO:0000256" key="7">
    <source>
        <dbReference type="RuleBase" id="RU364114"/>
    </source>
</evidence>
<dbReference type="SUPFAM" id="SSF53335">
    <property type="entry name" value="S-adenosyl-L-methionine-dependent methyltransferases"/>
    <property type="match status" value="1"/>
</dbReference>
<dbReference type="InterPro" id="IPR038375">
    <property type="entry name" value="NDUFAF7_sf"/>
</dbReference>
<evidence type="ECO:0000256" key="5">
    <source>
        <dbReference type="ARBA" id="ARBA00023128"/>
    </source>
</evidence>
<protein>
    <recommendedName>
        <fullName evidence="7">Protein arginine methyltransferase NDUFAF7</fullName>
        <ecNumber evidence="7">2.1.1.320</ecNumber>
    </recommendedName>
</protein>
<gene>
    <name evidence="8" type="ORF">g.7393</name>
</gene>
<dbReference type="PANTHER" id="PTHR12049">
    <property type="entry name" value="PROTEIN ARGININE METHYLTRANSFERASE NDUFAF7, MITOCHONDRIAL"/>
    <property type="match status" value="1"/>
</dbReference>
<dbReference type="GO" id="GO:0032981">
    <property type="term" value="P:mitochondrial respiratory chain complex I assembly"/>
    <property type="evidence" value="ECO:0007669"/>
    <property type="project" value="TreeGrafter"/>
</dbReference>
<dbReference type="GO" id="GO:0035243">
    <property type="term" value="F:protein-arginine omega-N symmetric methyltransferase activity"/>
    <property type="evidence" value="ECO:0007669"/>
    <property type="project" value="UniProtKB-EC"/>
</dbReference>
<comment type="similarity">
    <text evidence="2 7">Belongs to the NDUFAF7 family.</text>
</comment>
<dbReference type="EMBL" id="GEDC01031358">
    <property type="protein sequence ID" value="JAS05940.1"/>
    <property type="molecule type" value="Transcribed_RNA"/>
</dbReference>
<dbReference type="PANTHER" id="PTHR12049:SF7">
    <property type="entry name" value="PROTEIN ARGININE METHYLTRANSFERASE NDUFAF7, MITOCHONDRIAL"/>
    <property type="match status" value="1"/>
</dbReference>
<dbReference type="Gene3D" id="3.40.50.12710">
    <property type="match status" value="1"/>
</dbReference>
<evidence type="ECO:0000256" key="1">
    <source>
        <dbReference type="ARBA" id="ARBA00004173"/>
    </source>
</evidence>
<name>A0A1B6BY44_9HEMI</name>
<dbReference type="AlphaFoldDB" id="A0A1B6BY44"/>
<accession>A0A1B6BY44</accession>
<evidence type="ECO:0000256" key="2">
    <source>
        <dbReference type="ARBA" id="ARBA00005891"/>
    </source>
</evidence>
<reference evidence="8" key="1">
    <citation type="submission" date="2015-12" db="EMBL/GenBank/DDBJ databases">
        <title>De novo transcriptome assembly of four potential Pierce s Disease insect vectors from Arizona vineyards.</title>
        <authorList>
            <person name="Tassone E.E."/>
        </authorList>
    </citation>
    <scope>NUCLEOTIDE SEQUENCE</scope>
</reference>